<keyword evidence="2" id="KW-1185">Reference proteome</keyword>
<dbReference type="Proteomes" id="UP000533900">
    <property type="component" value="Unassembled WGS sequence"/>
</dbReference>
<comment type="caution">
    <text evidence="1">The sequence shown here is derived from an EMBL/GenBank/DDBJ whole genome shotgun (WGS) entry which is preliminary data.</text>
</comment>
<accession>A0A842IMS7</accession>
<evidence type="ECO:0000313" key="1">
    <source>
        <dbReference type="EMBL" id="MBC2844280.1"/>
    </source>
</evidence>
<dbReference type="Gene3D" id="1.20.120.450">
    <property type="entry name" value="dinb family like domain"/>
    <property type="match status" value="1"/>
</dbReference>
<reference evidence="1" key="1">
    <citation type="submission" date="2020-08" db="EMBL/GenBank/DDBJ databases">
        <title>Winogradskyella ouciana sp. nov., isolated from the hadal seawater of the Mariana Trench.</title>
        <authorList>
            <person name="He X."/>
        </authorList>
    </citation>
    <scope>NUCLEOTIDE SEQUENCE [LARGE SCALE GENOMIC DNA]</scope>
    <source>
        <strain evidence="1">KCTC 52348</strain>
    </source>
</reference>
<gene>
    <name evidence="1" type="ORF">H7F21_04185</name>
</gene>
<sequence>MKNTHKLSIYLDTIESYIPRFEENNLKVSKSTVGWQLDHCLKVINNVSTALETSDFGLYQNNFSVLGKLFLALGYFPRGKGKAPKHVIPPEVILKADLISQLESARSNVKNIANLDTNAFFKHPLFGDINTKRVYRFLEVHTNHHLKIIKDMLK</sequence>
<dbReference type="RefSeq" id="WP_185787962.1">
    <property type="nucleotide sequence ID" value="NZ_JACLCP010000001.1"/>
</dbReference>
<name>A0A842IMS7_9FLAO</name>
<dbReference type="InterPro" id="IPR034660">
    <property type="entry name" value="DinB/YfiT-like"/>
</dbReference>
<dbReference type="EMBL" id="JACLCP010000001">
    <property type="protein sequence ID" value="MBC2844280.1"/>
    <property type="molecule type" value="Genomic_DNA"/>
</dbReference>
<proteinExistence type="predicted"/>
<dbReference type="AlphaFoldDB" id="A0A842IMS7"/>
<organism evidence="1 2">
    <name type="scientific">Winogradskyella flava</name>
    <dbReference type="NCBI Taxonomy" id="1884876"/>
    <lineage>
        <taxon>Bacteria</taxon>
        <taxon>Pseudomonadati</taxon>
        <taxon>Bacteroidota</taxon>
        <taxon>Flavobacteriia</taxon>
        <taxon>Flavobacteriales</taxon>
        <taxon>Flavobacteriaceae</taxon>
        <taxon>Winogradskyella</taxon>
    </lineage>
</organism>
<protein>
    <submittedName>
        <fullName evidence="1">DUF1569 domain-containing protein</fullName>
    </submittedName>
</protein>
<evidence type="ECO:0000313" key="2">
    <source>
        <dbReference type="Proteomes" id="UP000533900"/>
    </source>
</evidence>